<dbReference type="Pfam" id="PF01535">
    <property type="entry name" value="PPR"/>
    <property type="match status" value="4"/>
</dbReference>
<comment type="caution">
    <text evidence="3">The sequence shown here is derived from an EMBL/GenBank/DDBJ whole genome shotgun (WGS) entry which is preliminary data.</text>
</comment>
<organism evidence="3 4">
    <name type="scientific">Thalassiosira oceanica</name>
    <name type="common">Marine diatom</name>
    <dbReference type="NCBI Taxonomy" id="159749"/>
    <lineage>
        <taxon>Eukaryota</taxon>
        <taxon>Sar</taxon>
        <taxon>Stramenopiles</taxon>
        <taxon>Ochrophyta</taxon>
        <taxon>Bacillariophyta</taxon>
        <taxon>Coscinodiscophyceae</taxon>
        <taxon>Thalassiosirophycidae</taxon>
        <taxon>Thalassiosirales</taxon>
        <taxon>Thalassiosiraceae</taxon>
        <taxon>Thalassiosira</taxon>
    </lineage>
</organism>
<evidence type="ECO:0000313" key="3">
    <source>
        <dbReference type="EMBL" id="EJK62716.1"/>
    </source>
</evidence>
<accession>K0SP47</accession>
<evidence type="ECO:0000256" key="2">
    <source>
        <dbReference type="PROSITE-ProRule" id="PRU00708"/>
    </source>
</evidence>
<reference evidence="3 4" key="1">
    <citation type="journal article" date="2012" name="Genome Biol.">
        <title>Genome and low-iron response of an oceanic diatom adapted to chronic iron limitation.</title>
        <authorList>
            <person name="Lommer M."/>
            <person name="Specht M."/>
            <person name="Roy A.S."/>
            <person name="Kraemer L."/>
            <person name="Andreson R."/>
            <person name="Gutowska M.A."/>
            <person name="Wolf J."/>
            <person name="Bergner S.V."/>
            <person name="Schilhabel M.B."/>
            <person name="Klostermeier U.C."/>
            <person name="Beiko R.G."/>
            <person name="Rosenstiel P."/>
            <person name="Hippler M."/>
            <person name="Laroche J."/>
        </authorList>
    </citation>
    <scope>NUCLEOTIDE SEQUENCE [LARGE SCALE GENOMIC DNA]</scope>
    <source>
        <strain evidence="3 4">CCMP1005</strain>
    </source>
</reference>
<protein>
    <recommendedName>
        <fullName evidence="5">Pentacotripeptide-repeat region of PRORP domain-containing protein</fullName>
    </recommendedName>
</protein>
<dbReference type="InterPro" id="IPR011990">
    <property type="entry name" value="TPR-like_helical_dom_sf"/>
</dbReference>
<gene>
    <name evidence="3" type="ORF">THAOC_16661</name>
</gene>
<dbReference type="InterPro" id="IPR002885">
    <property type="entry name" value="PPR_rpt"/>
</dbReference>
<dbReference type="Proteomes" id="UP000266841">
    <property type="component" value="Unassembled WGS sequence"/>
</dbReference>
<dbReference type="PANTHER" id="PTHR47933">
    <property type="entry name" value="PENTATRICOPEPTIDE REPEAT-CONTAINING PROTEIN 1, MITOCHONDRIAL"/>
    <property type="match status" value="1"/>
</dbReference>
<feature type="repeat" description="PPR" evidence="2">
    <location>
        <begin position="251"/>
        <end position="285"/>
    </location>
</feature>
<dbReference type="EMBL" id="AGNL01018669">
    <property type="protein sequence ID" value="EJK62716.1"/>
    <property type="molecule type" value="Genomic_DNA"/>
</dbReference>
<dbReference type="OMA" id="CERILLW"/>
<evidence type="ECO:0000313" key="4">
    <source>
        <dbReference type="Proteomes" id="UP000266841"/>
    </source>
</evidence>
<dbReference type="PANTHER" id="PTHR47933:SF11">
    <property type="entry name" value="PENTATRICOPEPTIDE REPEAT-CONTAINING PROTEIN 2"/>
    <property type="match status" value="1"/>
</dbReference>
<evidence type="ECO:0008006" key="5">
    <source>
        <dbReference type="Google" id="ProtNLM"/>
    </source>
</evidence>
<dbReference type="PROSITE" id="PS51375">
    <property type="entry name" value="PPR"/>
    <property type="match status" value="1"/>
</dbReference>
<dbReference type="AlphaFoldDB" id="K0SP47"/>
<keyword evidence="1" id="KW-0677">Repeat</keyword>
<dbReference type="Pfam" id="PF12854">
    <property type="entry name" value="PPR_1"/>
    <property type="match status" value="1"/>
</dbReference>
<keyword evidence="4" id="KW-1185">Reference proteome</keyword>
<dbReference type="OrthoDB" id="185373at2759"/>
<proteinExistence type="predicted"/>
<dbReference type="GO" id="GO:0003729">
    <property type="term" value="F:mRNA binding"/>
    <property type="evidence" value="ECO:0007669"/>
    <property type="project" value="TreeGrafter"/>
</dbReference>
<dbReference type="eggNOG" id="KOG4197">
    <property type="taxonomic scope" value="Eukaryota"/>
</dbReference>
<dbReference type="NCBIfam" id="TIGR00756">
    <property type="entry name" value="PPR"/>
    <property type="match status" value="1"/>
</dbReference>
<sequence length="859" mass="95169">MIASDASCWERSTCDAALKFLELVDHDEASDEADPRLVGAVLNSFALWGRAEEAQEILCQVTGMTIESDIRSSTRSKTISKTPLELSKKLPMESACPCYDAVLRAWAQRAVQSVARAGKWNTASLCMEQGRNILVNQMMRNQDLSITNQTVSALLNGYSALGQGQKAEALMMEVESLLATSSSAGSLSASSLDVGNFNSVLHACSLSHSVDDVEIAERIFASTRDQTPLGVVSTGSPDNMSPFHIIPPKADLISFSTMISCYCNHGKLEQAESLLSDMHDDASLVKPTVACYLPVLKELGRNGESDAACERILLWLETIENESEERKMKSSRLAYISALRAARDHGRPDVATKILDMFDKAVRGGGGPDLRTYLLALRSFENSHNRTASKGAERLFRSIVNKVEEGQLSGLNVDAYKILLSCYARAGEGGKAEDLLKELEAKAESDPSLYKPDSRIYSLVIKALALSGDKNAVTRAWRVMSKAGYPYEQETTRLPGTRSPDLTVDVCNNMIKLLGKNSLASDAEGVFNTMDELRILPNLKSYEAILTALARSDDPGTPERAEALVTRLEVSSEMGYADVQPSLLLYNTLLNILANFGRTGKAQRLLERLDRPDRYSFGTTIKAIANRGKSAQQSIIQADLLEKRLQEEETEDGRSNEIVLAHRLKLLAKFGMGKEAEDLIRRKERDGLVPVDMVHYTAAINAHAKSMAKNAVKKAEDLFSVMDEKFDLDLAAYHSLLLVYSNRGNVRMTRDLFNDILSHPVLRPNRITFTIVMEAYVRRKNKHAGERAESLLNQMIELHAAGNEDVEPDRVTHASIIRCKAVSMKKRVKDFSLFERIDLMRQLQIETWPFHESGEVIYS</sequence>
<name>K0SP47_THAOC</name>
<dbReference type="InterPro" id="IPR051240">
    <property type="entry name" value="Mito_RNA-Proc/Resp"/>
</dbReference>
<evidence type="ECO:0000256" key="1">
    <source>
        <dbReference type="ARBA" id="ARBA00022737"/>
    </source>
</evidence>
<dbReference type="Gene3D" id="1.25.40.10">
    <property type="entry name" value="Tetratricopeptide repeat domain"/>
    <property type="match status" value="4"/>
</dbReference>